<dbReference type="InterPro" id="IPR009351">
    <property type="entry name" value="AlkZ-like"/>
</dbReference>
<dbReference type="Pfam" id="PF06224">
    <property type="entry name" value="AlkZ-like"/>
    <property type="match status" value="1"/>
</dbReference>
<organism evidence="1 2">
    <name type="scientific">Candidatus Amunia macphersoniae</name>
    <dbReference type="NCBI Taxonomy" id="3127014"/>
    <lineage>
        <taxon>Bacteria</taxon>
        <taxon>Bacillati</taxon>
        <taxon>Candidatus Dormiibacterota</taxon>
        <taxon>Candidatus Dormibacteria</taxon>
        <taxon>Candidatus Aeolococcales</taxon>
        <taxon>Candidatus Aeolococcaceae</taxon>
        <taxon>Candidatus Amunia</taxon>
    </lineage>
</organism>
<dbReference type="PANTHER" id="PTHR30528">
    <property type="entry name" value="CYTOPLASMIC PROTEIN"/>
    <property type="match status" value="1"/>
</dbReference>
<protein>
    <submittedName>
        <fullName evidence="1">YcaQ family DNA glycosylase</fullName>
    </submittedName>
</protein>
<accession>A0A934NFQ9</accession>
<reference evidence="1 2" key="1">
    <citation type="submission" date="2020-10" db="EMBL/GenBank/DDBJ databases">
        <title>Ca. Dormibacterota MAGs.</title>
        <authorList>
            <person name="Montgomery K."/>
        </authorList>
    </citation>
    <scope>NUCLEOTIDE SEQUENCE [LARGE SCALE GENOMIC DNA]</scope>
    <source>
        <strain evidence="1">Mitchell_Peninsula_5</strain>
    </source>
</reference>
<evidence type="ECO:0000313" key="1">
    <source>
        <dbReference type="EMBL" id="MBJ7610268.1"/>
    </source>
</evidence>
<proteinExistence type="predicted"/>
<name>A0A934NFQ9_9BACT</name>
<evidence type="ECO:0000313" key="2">
    <source>
        <dbReference type="Proteomes" id="UP000614410"/>
    </source>
</evidence>
<dbReference type="Proteomes" id="UP000614410">
    <property type="component" value="Unassembled WGS sequence"/>
</dbReference>
<sequence>MALELSAAEARTLAITAQGLTARRHRDPLRLLEQLSAIQIDTISVMARSHELVAFSRLAPISAAELARAWWGSGGSFEYWAHAACIVPMDLWPLFAWRRRRYRRRWPERTAQQEAILAQLRGAGSVTTTDLGGARTKPGWWEWSPSKSAVEQLLARGEVVCTERRGFRRVYRLADDAVPRRLLDIDMDDVACFAALTGRAAAHLGVATADDLADYFRLPVAVIPSAAEAAGLSPVTVPGWGRRAWADPAALGRPMRAPRHRPVLLSPFDSLIWHRPRTERVFGFRHRLEAYTPAPRREHGYFVMPLLASGRLAGRVDPRREGRVLRVLKLSLQPHAVAAMAEALRTAAAWVGCEDVVIDEVLPLGCAAPLRHALARAEPTTPSGDGG</sequence>
<comment type="caution">
    <text evidence="1">The sequence shown here is derived from an EMBL/GenBank/DDBJ whole genome shotgun (WGS) entry which is preliminary data.</text>
</comment>
<dbReference type="PANTHER" id="PTHR30528:SF0">
    <property type="entry name" value="CYTOPLASMIC PROTEIN"/>
    <property type="match status" value="1"/>
</dbReference>
<dbReference type="AlphaFoldDB" id="A0A934NFQ9"/>
<dbReference type="EMBL" id="JAEKNN010000059">
    <property type="protein sequence ID" value="MBJ7610268.1"/>
    <property type="molecule type" value="Genomic_DNA"/>
</dbReference>
<gene>
    <name evidence="1" type="ORF">JF887_12675</name>
</gene>